<evidence type="ECO:0000313" key="2">
    <source>
        <dbReference type="Proteomes" id="UP000026915"/>
    </source>
</evidence>
<name>A0A061E163_THECC</name>
<sequence length="70" mass="7981">MQNHVEIPATADQNLAGNLDVFGFNAPFFFLFFRAWTSSFSEALTDGKIQNLDEEMEMNVSIFMVNVEKD</sequence>
<dbReference type="Gramene" id="EOX96018">
    <property type="protein sequence ID" value="EOX96018"/>
    <property type="gene ID" value="TCM_005374"/>
</dbReference>
<organism evidence="1 2">
    <name type="scientific">Theobroma cacao</name>
    <name type="common">Cacao</name>
    <name type="synonym">Cocoa</name>
    <dbReference type="NCBI Taxonomy" id="3641"/>
    <lineage>
        <taxon>Eukaryota</taxon>
        <taxon>Viridiplantae</taxon>
        <taxon>Streptophyta</taxon>
        <taxon>Embryophyta</taxon>
        <taxon>Tracheophyta</taxon>
        <taxon>Spermatophyta</taxon>
        <taxon>Magnoliopsida</taxon>
        <taxon>eudicotyledons</taxon>
        <taxon>Gunneridae</taxon>
        <taxon>Pentapetalae</taxon>
        <taxon>rosids</taxon>
        <taxon>malvids</taxon>
        <taxon>Malvales</taxon>
        <taxon>Malvaceae</taxon>
        <taxon>Byttnerioideae</taxon>
        <taxon>Theobroma</taxon>
    </lineage>
</organism>
<keyword evidence="2" id="KW-1185">Reference proteome</keyword>
<protein>
    <submittedName>
        <fullName evidence="1">Uncharacterized protein</fullName>
    </submittedName>
</protein>
<reference evidence="1 2" key="1">
    <citation type="journal article" date="2013" name="Genome Biol.">
        <title>The genome sequence of the most widely cultivated cacao type and its use to identify candidate genes regulating pod color.</title>
        <authorList>
            <person name="Motamayor J.C."/>
            <person name="Mockaitis K."/>
            <person name="Schmutz J."/>
            <person name="Haiminen N."/>
            <person name="Iii D.L."/>
            <person name="Cornejo O."/>
            <person name="Findley S.D."/>
            <person name="Zheng P."/>
            <person name="Utro F."/>
            <person name="Royaert S."/>
            <person name="Saski C."/>
            <person name="Jenkins J."/>
            <person name="Podicheti R."/>
            <person name="Zhao M."/>
            <person name="Scheffler B.E."/>
            <person name="Stack J.C."/>
            <person name="Feltus F.A."/>
            <person name="Mustiga G.M."/>
            <person name="Amores F."/>
            <person name="Phillips W."/>
            <person name="Marelli J.P."/>
            <person name="May G.D."/>
            <person name="Shapiro H."/>
            <person name="Ma J."/>
            <person name="Bustamante C.D."/>
            <person name="Schnell R.J."/>
            <person name="Main D."/>
            <person name="Gilbert D."/>
            <person name="Parida L."/>
            <person name="Kuhn D.N."/>
        </authorList>
    </citation>
    <scope>NUCLEOTIDE SEQUENCE [LARGE SCALE GENOMIC DNA]</scope>
    <source>
        <strain evidence="2">cv. Matina 1-6</strain>
    </source>
</reference>
<dbReference type="HOGENOM" id="CLU_2762936_0_0_1"/>
<accession>A0A061E163</accession>
<dbReference type="AlphaFoldDB" id="A0A061E163"/>
<dbReference type="EMBL" id="CM001879">
    <property type="protein sequence ID" value="EOX96018.1"/>
    <property type="molecule type" value="Genomic_DNA"/>
</dbReference>
<proteinExistence type="predicted"/>
<evidence type="ECO:0000313" key="1">
    <source>
        <dbReference type="EMBL" id="EOX96018.1"/>
    </source>
</evidence>
<gene>
    <name evidence="1" type="ORF">TCM_005374</name>
</gene>
<dbReference type="InParanoid" id="A0A061E163"/>
<dbReference type="Proteomes" id="UP000026915">
    <property type="component" value="Chromosome 1"/>
</dbReference>